<gene>
    <name evidence="1" type="ORF">SAMN05216360_102371</name>
</gene>
<name>A0A1G9U1B9_9HYPH</name>
<dbReference type="EMBL" id="FNHS01000002">
    <property type="protein sequence ID" value="SDM53672.1"/>
    <property type="molecule type" value="Genomic_DNA"/>
</dbReference>
<dbReference type="STRING" id="582672.SAMN05216360_102371"/>
<dbReference type="AlphaFoldDB" id="A0A1G9U1B9"/>
<dbReference type="SUPFAM" id="SSF53850">
    <property type="entry name" value="Periplasmic binding protein-like II"/>
    <property type="match status" value="1"/>
</dbReference>
<accession>A0A1G9U1B9</accession>
<organism evidence="1 2">
    <name type="scientific">Methylobacterium phyllostachyos</name>
    <dbReference type="NCBI Taxonomy" id="582672"/>
    <lineage>
        <taxon>Bacteria</taxon>
        <taxon>Pseudomonadati</taxon>
        <taxon>Pseudomonadota</taxon>
        <taxon>Alphaproteobacteria</taxon>
        <taxon>Hyphomicrobiales</taxon>
        <taxon>Methylobacteriaceae</taxon>
        <taxon>Methylobacterium</taxon>
    </lineage>
</organism>
<reference evidence="2" key="1">
    <citation type="submission" date="2016-10" db="EMBL/GenBank/DDBJ databases">
        <authorList>
            <person name="Varghese N."/>
            <person name="Submissions S."/>
        </authorList>
    </citation>
    <scope>NUCLEOTIDE SEQUENCE [LARGE SCALE GENOMIC DNA]</scope>
    <source>
        <strain evidence="2">BL47</strain>
    </source>
</reference>
<dbReference type="OrthoDB" id="9802896at2"/>
<evidence type="ECO:0000313" key="1">
    <source>
        <dbReference type="EMBL" id="SDM53672.1"/>
    </source>
</evidence>
<protein>
    <submittedName>
        <fullName evidence="1">Phosphonate transport system substrate-binding protein</fullName>
    </submittedName>
</protein>
<proteinExistence type="predicted"/>
<evidence type="ECO:0000313" key="2">
    <source>
        <dbReference type="Proteomes" id="UP000198704"/>
    </source>
</evidence>
<keyword evidence="2" id="KW-1185">Reference proteome</keyword>
<dbReference type="Proteomes" id="UP000198704">
    <property type="component" value="Unassembled WGS sequence"/>
</dbReference>
<dbReference type="RefSeq" id="WP_091713658.1">
    <property type="nucleotide sequence ID" value="NZ_FNHS01000002.1"/>
</dbReference>
<sequence>MGYRFLIDTNLPIDTDDEAVAAVLRGFDVAVDGSTDLPLIGRRVAGHEPDLAYIPSADWQRALRRGDRHYRGFVMPTSKFTGSTDLPSVLVVRKDDPAEGLMDLRGASYGFINSSCTSSYFPPIVMLHAHGIRFADFFDGRPVEAWQGQVDAVTAGEVRATMVPEDVWRTTPGNADTTKVIDRYEDAKPAVIVARRGLDPALLSALTDALVDWVPPWSGVYGCFKPFLYADVHHFFHELGKLPANT</sequence>
<dbReference type="Pfam" id="PF12974">
    <property type="entry name" value="Phosphonate-bd"/>
    <property type="match status" value="1"/>
</dbReference>
<dbReference type="Gene3D" id="3.40.190.10">
    <property type="entry name" value="Periplasmic binding protein-like II"/>
    <property type="match status" value="1"/>
</dbReference>